<accession>A0AC34F8D7</accession>
<dbReference type="WBParaSite" id="ES5_v2.g13512.t1">
    <property type="protein sequence ID" value="ES5_v2.g13512.t1"/>
    <property type="gene ID" value="ES5_v2.g13512"/>
</dbReference>
<protein>
    <submittedName>
        <fullName evidence="2">Uncharacterized protein</fullName>
    </submittedName>
</protein>
<dbReference type="Proteomes" id="UP000887579">
    <property type="component" value="Unplaced"/>
</dbReference>
<evidence type="ECO:0000313" key="2">
    <source>
        <dbReference type="WBParaSite" id="ES5_v2.g13512.t1"/>
    </source>
</evidence>
<name>A0AC34F8D7_9BILA</name>
<organism evidence="1 2">
    <name type="scientific">Panagrolaimus sp. ES5</name>
    <dbReference type="NCBI Taxonomy" id="591445"/>
    <lineage>
        <taxon>Eukaryota</taxon>
        <taxon>Metazoa</taxon>
        <taxon>Ecdysozoa</taxon>
        <taxon>Nematoda</taxon>
        <taxon>Chromadorea</taxon>
        <taxon>Rhabditida</taxon>
        <taxon>Tylenchina</taxon>
        <taxon>Panagrolaimomorpha</taxon>
        <taxon>Panagrolaimoidea</taxon>
        <taxon>Panagrolaimidae</taxon>
        <taxon>Panagrolaimus</taxon>
    </lineage>
</organism>
<sequence>MKKDYDSAKKASNMAVKMYPQNLRFMYIHAISLCMVDTSESLKAFDEFLALAPKDHDKVPACHFRKALYYIFKEQRNNFVTSFKAGLEAEKNQLPCFLPYQFPLKDFMMKEYIHGSNFDEDIKDGPKSAIKIKPSANYHRKMIQNDAMRKLLITKNRHILIKLSENKNLSSTYTIPKPPNSPAPPRLAS</sequence>
<reference evidence="2" key="1">
    <citation type="submission" date="2022-11" db="UniProtKB">
        <authorList>
            <consortium name="WormBaseParasite"/>
        </authorList>
    </citation>
    <scope>IDENTIFICATION</scope>
</reference>
<evidence type="ECO:0000313" key="1">
    <source>
        <dbReference type="Proteomes" id="UP000887579"/>
    </source>
</evidence>
<proteinExistence type="predicted"/>